<protein>
    <submittedName>
        <fullName evidence="1">Uncharacterized protein</fullName>
    </submittedName>
</protein>
<organism evidence="1 2">
    <name type="scientific">Candidatus Methanofastidiosum methylothiophilum</name>
    <dbReference type="NCBI Taxonomy" id="1705564"/>
    <lineage>
        <taxon>Archaea</taxon>
        <taxon>Methanobacteriati</taxon>
        <taxon>Methanobacteriota</taxon>
        <taxon>Stenosarchaea group</taxon>
        <taxon>Candidatus Methanofastidiosia</taxon>
        <taxon>Candidatus Methanofastidiosales</taxon>
        <taxon>Candidatus Methanofastidiosaceae</taxon>
        <taxon>Candidatus Methanofastidiosum</taxon>
    </lineage>
</organism>
<reference evidence="1 2" key="1">
    <citation type="journal article" date="2016" name="ISME J.">
        <title>Chasing the elusive Euryarchaeota class WSA2: genomes reveal a uniquely fastidious methyl-reducing methanogen.</title>
        <authorList>
            <person name="Nobu M.K."/>
            <person name="Narihiro T."/>
            <person name="Kuroda K."/>
            <person name="Mei R."/>
            <person name="Liu W.T."/>
        </authorList>
    </citation>
    <scope>NUCLEOTIDE SEQUENCE [LARGE SCALE GENOMIC DNA]</scope>
    <source>
        <strain evidence="1">U1lsi0528_Bin089</strain>
    </source>
</reference>
<dbReference type="EMBL" id="LNGD01000212">
    <property type="protein sequence ID" value="KYC46418.1"/>
    <property type="molecule type" value="Genomic_DNA"/>
</dbReference>
<proteinExistence type="predicted"/>
<dbReference type="AlphaFoldDB" id="A0A150INF0"/>
<accession>A0A150INF0</accession>
<gene>
    <name evidence="1" type="ORF">AMQ74_01836</name>
</gene>
<evidence type="ECO:0000313" key="2">
    <source>
        <dbReference type="Proteomes" id="UP000075578"/>
    </source>
</evidence>
<dbReference type="Proteomes" id="UP000075578">
    <property type="component" value="Unassembled WGS sequence"/>
</dbReference>
<name>A0A150INF0_9EURY</name>
<comment type="caution">
    <text evidence="1">The sequence shown here is derived from an EMBL/GenBank/DDBJ whole genome shotgun (WGS) entry which is preliminary data.</text>
</comment>
<evidence type="ECO:0000313" key="1">
    <source>
        <dbReference type="EMBL" id="KYC46418.1"/>
    </source>
</evidence>
<sequence>MAMFDGTFVKVKNETELEILKTIKTALYEVGYPGGKYLEKLEIITVIYQLYRAKDLTKELQKRQDYQFKDSASAIYADLEALSKEFEYLRDHPSIDAIDFAREKLFLVRNKIVQLAKSVGVTDGEISNVLREYTPNPKEDYTSYRKKTSIRR</sequence>